<dbReference type="EMBL" id="FUYS01000002">
    <property type="protein sequence ID" value="SKB34594.1"/>
    <property type="molecule type" value="Genomic_DNA"/>
</dbReference>
<dbReference type="STRING" id="623280.SAMN05660226_00781"/>
<keyword evidence="1" id="KW-1133">Transmembrane helix</keyword>
<accession>A0A1T5AHZ0</accession>
<protein>
    <recommendedName>
        <fullName evidence="4">S1/P1 Nuclease</fullName>
    </recommendedName>
</protein>
<keyword evidence="1" id="KW-0472">Membrane</keyword>
<gene>
    <name evidence="2" type="ORF">SAMN05660226_00781</name>
</gene>
<evidence type="ECO:0000313" key="2">
    <source>
        <dbReference type="EMBL" id="SKB34594.1"/>
    </source>
</evidence>
<name>A0A1T5AHZ0_9SPHI</name>
<sequence>MLITEFNITPALKTHERFVILPYIRYLSSMNRICLLPLCILLWVMLSSWGFHAHKLINQMAVFTLPAAVAGFYKHHVDYITEHAIDADKRCYVDTAESPRHFIDADRYGQQPFDTIPIHWSAAIGKFTERRLLASGILPWQINRSYLNLVDALSSGDLQRILRHSADIGHYVADAHVPLHTTSNYNGQQTNQVGIHAFWESRLPELFSGSYDFMVGRARYVNSPLEEAWRIVKESYALVDDVLGIEAELNEAYPADRKYGYVERNRVLTRSYSDEYSLAYHEALAGMVERRMRGAILSIGNFWYSAWIDAGQPNLQKLTFGNDAATDTLPMPADGQEILGRKEWH</sequence>
<dbReference type="SUPFAM" id="SSF48537">
    <property type="entry name" value="Phospholipase C/P1 nuclease"/>
    <property type="match status" value="1"/>
</dbReference>
<keyword evidence="1" id="KW-0812">Transmembrane</keyword>
<evidence type="ECO:0008006" key="4">
    <source>
        <dbReference type="Google" id="ProtNLM"/>
    </source>
</evidence>
<dbReference type="InterPro" id="IPR008947">
    <property type="entry name" value="PLipase_C/P1_nuclease_dom_sf"/>
</dbReference>
<dbReference type="Proteomes" id="UP000190541">
    <property type="component" value="Unassembled WGS sequence"/>
</dbReference>
<keyword evidence="3" id="KW-1185">Reference proteome</keyword>
<reference evidence="2 3" key="1">
    <citation type="submission" date="2017-02" db="EMBL/GenBank/DDBJ databases">
        <authorList>
            <person name="Peterson S.W."/>
        </authorList>
    </citation>
    <scope>NUCLEOTIDE SEQUENCE [LARGE SCALE GENOMIC DNA]</scope>
    <source>
        <strain evidence="2 3">DSM 22899</strain>
    </source>
</reference>
<feature type="transmembrane region" description="Helical" evidence="1">
    <location>
        <begin position="33"/>
        <end position="51"/>
    </location>
</feature>
<dbReference type="Gene3D" id="1.10.575.10">
    <property type="entry name" value="P1 Nuclease"/>
    <property type="match status" value="1"/>
</dbReference>
<dbReference type="CDD" id="cd10981">
    <property type="entry name" value="ZnPC_S1P1"/>
    <property type="match status" value="1"/>
</dbReference>
<evidence type="ECO:0000256" key="1">
    <source>
        <dbReference type="SAM" id="Phobius"/>
    </source>
</evidence>
<evidence type="ECO:0000313" key="3">
    <source>
        <dbReference type="Proteomes" id="UP000190541"/>
    </source>
</evidence>
<dbReference type="GO" id="GO:0016788">
    <property type="term" value="F:hydrolase activity, acting on ester bonds"/>
    <property type="evidence" value="ECO:0007669"/>
    <property type="project" value="InterPro"/>
</dbReference>
<proteinExistence type="predicted"/>
<dbReference type="AlphaFoldDB" id="A0A1T5AHZ0"/>
<organism evidence="2 3">
    <name type="scientific">Parapedobacter luteus</name>
    <dbReference type="NCBI Taxonomy" id="623280"/>
    <lineage>
        <taxon>Bacteria</taxon>
        <taxon>Pseudomonadati</taxon>
        <taxon>Bacteroidota</taxon>
        <taxon>Sphingobacteriia</taxon>
        <taxon>Sphingobacteriales</taxon>
        <taxon>Sphingobacteriaceae</taxon>
        <taxon>Parapedobacter</taxon>
    </lineage>
</organism>